<dbReference type="CDD" id="cd00158">
    <property type="entry name" value="RHOD"/>
    <property type="match status" value="1"/>
</dbReference>
<dbReference type="SUPFAM" id="SSF52821">
    <property type="entry name" value="Rhodanese/Cell cycle control phosphatase"/>
    <property type="match status" value="1"/>
</dbReference>
<reference evidence="3 4" key="1">
    <citation type="submission" date="2020-06" db="EMBL/GenBank/DDBJ databases">
        <authorList>
            <person name="Isaeva M.P."/>
            <person name="Chernysheva N.Y."/>
        </authorList>
    </citation>
    <scope>NUCLEOTIDE SEQUENCE [LARGE SCALE GENOMIC DNA]</scope>
    <source>
        <strain evidence="3 4">KMM 6746</strain>
    </source>
</reference>
<evidence type="ECO:0000259" key="2">
    <source>
        <dbReference type="PROSITE" id="PS50206"/>
    </source>
</evidence>
<dbReference type="Proteomes" id="UP000740413">
    <property type="component" value="Unassembled WGS sequence"/>
</dbReference>
<evidence type="ECO:0000313" key="4">
    <source>
        <dbReference type="Proteomes" id="UP000740413"/>
    </source>
</evidence>
<dbReference type="SMART" id="SM00450">
    <property type="entry name" value="RHOD"/>
    <property type="match status" value="1"/>
</dbReference>
<gene>
    <name evidence="3" type="ORF">HW347_01140</name>
</gene>
<feature type="domain" description="Rhodanese" evidence="2">
    <location>
        <begin position="45"/>
        <end position="136"/>
    </location>
</feature>
<keyword evidence="4" id="KW-1185">Reference proteome</keyword>
<feature type="signal peptide" evidence="1">
    <location>
        <begin position="1"/>
        <end position="21"/>
    </location>
</feature>
<protein>
    <submittedName>
        <fullName evidence="3">Rhodanese-like domain-containing protein</fullName>
    </submittedName>
</protein>
<dbReference type="InterPro" id="IPR001763">
    <property type="entry name" value="Rhodanese-like_dom"/>
</dbReference>
<evidence type="ECO:0000313" key="3">
    <source>
        <dbReference type="EMBL" id="MBT2159845.1"/>
    </source>
</evidence>
<dbReference type="PANTHER" id="PTHR43031:SF1">
    <property type="entry name" value="PYRIDINE NUCLEOTIDE-DISULPHIDE OXIDOREDUCTASE"/>
    <property type="match status" value="1"/>
</dbReference>
<organism evidence="3 4">
    <name type="scientific">Zobellia barbeyronii</name>
    <dbReference type="NCBI Taxonomy" id="2748009"/>
    <lineage>
        <taxon>Bacteria</taxon>
        <taxon>Pseudomonadati</taxon>
        <taxon>Bacteroidota</taxon>
        <taxon>Flavobacteriia</taxon>
        <taxon>Flavobacteriales</taxon>
        <taxon>Flavobacteriaceae</taxon>
        <taxon>Zobellia</taxon>
    </lineage>
</organism>
<keyword evidence="1" id="KW-0732">Signal</keyword>
<proteinExistence type="predicted"/>
<comment type="caution">
    <text evidence="3">The sequence shown here is derived from an EMBL/GenBank/DDBJ whole genome shotgun (WGS) entry which is preliminary data.</text>
</comment>
<accession>A0ABS5W9Y1</accession>
<reference evidence="4" key="2">
    <citation type="submission" date="2023-07" db="EMBL/GenBank/DDBJ databases">
        <title>Zobellia barbeyronii sp. nov., a new marine flavobacterium, isolated from green and red algae.</title>
        <authorList>
            <person name="Nedashkovskaya O.I."/>
            <person name="Otstavnykh N."/>
            <person name="Zhukova N."/>
            <person name="Guzev K."/>
            <person name="Chausova V."/>
            <person name="Tekutyeva L."/>
            <person name="Mikhailov V."/>
            <person name="Isaeva M."/>
        </authorList>
    </citation>
    <scope>NUCLEOTIDE SEQUENCE [LARGE SCALE GENOMIC DNA]</scope>
    <source>
        <strain evidence="4">KMM 6746</strain>
    </source>
</reference>
<dbReference type="PROSITE" id="PS50206">
    <property type="entry name" value="RHODANESE_3"/>
    <property type="match status" value="1"/>
</dbReference>
<dbReference type="EMBL" id="JACATN010000001">
    <property type="protein sequence ID" value="MBT2159845.1"/>
    <property type="molecule type" value="Genomic_DNA"/>
</dbReference>
<dbReference type="Gene3D" id="3.40.250.10">
    <property type="entry name" value="Rhodanese-like domain"/>
    <property type="match status" value="1"/>
</dbReference>
<dbReference type="RefSeq" id="WP_214610126.1">
    <property type="nucleotide sequence ID" value="NZ_JACATN010000001.1"/>
</dbReference>
<dbReference type="Pfam" id="PF00581">
    <property type="entry name" value="Rhodanese"/>
    <property type="match status" value="1"/>
</dbReference>
<dbReference type="NCBIfam" id="NF045521">
    <property type="entry name" value="rhoda_near_glyco"/>
    <property type="match status" value="1"/>
</dbReference>
<feature type="chain" id="PRO_5047054031" evidence="1">
    <location>
        <begin position="22"/>
        <end position="165"/>
    </location>
</feature>
<dbReference type="PANTHER" id="PTHR43031">
    <property type="entry name" value="FAD-DEPENDENT OXIDOREDUCTASE"/>
    <property type="match status" value="1"/>
</dbReference>
<dbReference type="InterPro" id="IPR050229">
    <property type="entry name" value="GlpE_sulfurtransferase"/>
</dbReference>
<dbReference type="InterPro" id="IPR036873">
    <property type="entry name" value="Rhodanese-like_dom_sf"/>
</dbReference>
<sequence>MKTILSTLLFFLIASTSFSQSKIDKTLRKLNKESVDYIHVEALEKTENRILLDAREKKEYDVSHLENAIWVGYDTFQLDSVLQKVQNKNSEIVVYCSIGVRSENIGEELEEAGYTNVKNLYGGIFEWKNEGLPVYDSIGNTTEKIHAFNKHWGKLLTSGEKVYDK</sequence>
<evidence type="ECO:0000256" key="1">
    <source>
        <dbReference type="SAM" id="SignalP"/>
    </source>
</evidence>
<name>A0ABS5W9Y1_9FLAO</name>